<dbReference type="PANTHER" id="PTHR19143:SF458">
    <property type="entry name" value="FIBRINOGEN C-TERMINAL DOMAIN-CONTAINING PROTEIN-RELATED"/>
    <property type="match status" value="1"/>
</dbReference>
<dbReference type="OrthoDB" id="10072423at2759"/>
<dbReference type="AlphaFoldDB" id="A0A8X6PW31"/>
<dbReference type="PROSITE" id="PS51406">
    <property type="entry name" value="FIBRINOGEN_C_2"/>
    <property type="match status" value="1"/>
</dbReference>
<reference evidence="4" key="1">
    <citation type="submission" date="2020-08" db="EMBL/GenBank/DDBJ databases">
        <title>Multicomponent nature underlies the extraordinary mechanical properties of spider dragline silk.</title>
        <authorList>
            <person name="Kono N."/>
            <person name="Nakamura H."/>
            <person name="Mori M."/>
            <person name="Yoshida Y."/>
            <person name="Ohtoshi R."/>
            <person name="Malay A.D."/>
            <person name="Moran D.A.P."/>
            <person name="Tomita M."/>
            <person name="Numata K."/>
            <person name="Arakawa K."/>
        </authorList>
    </citation>
    <scope>NUCLEOTIDE SEQUENCE</scope>
</reference>
<accession>A0A8X6PW31</accession>
<feature type="compositionally biased region" description="Basic and acidic residues" evidence="1">
    <location>
        <begin position="1"/>
        <end position="11"/>
    </location>
</feature>
<dbReference type="SUPFAM" id="SSF56496">
    <property type="entry name" value="Fibrinogen C-terminal domain-like"/>
    <property type="match status" value="1"/>
</dbReference>
<dbReference type="InterPro" id="IPR050373">
    <property type="entry name" value="Fibrinogen_C-term_domain"/>
</dbReference>
<evidence type="ECO:0000313" key="4">
    <source>
        <dbReference type="EMBL" id="GFT92570.1"/>
    </source>
</evidence>
<proteinExistence type="predicted"/>
<feature type="region of interest" description="Disordered" evidence="1">
    <location>
        <begin position="1"/>
        <end position="26"/>
    </location>
</feature>
<sequence length="269" mass="31186">MKALEKGDFKSPTKTSKQPRKEKEKFQIPITNQFEALTNQAEETPASTPFQEKEVTSNCLIRIWFSGDDNVLTLSDKWRNSVRFDLKDMNRERRCGLYMKFKTKMKASNILCTFKTIMKNVLLCNMVLILALSFLLSLTFSRIHGNMTPTCDQSDKFVSYLDIAMDMISKVKNNFPVCPTISLETILKPVDCEEVLLSGQKKSGVYKIWPRSRVTEDRPLEVFCDMDTDGGGWTVLQRRGNFSRSENYFYKDWASYKKGFGDNEKDFWL</sequence>
<dbReference type="NCBIfam" id="NF040941">
    <property type="entry name" value="GGGWT_bact"/>
    <property type="match status" value="1"/>
</dbReference>
<dbReference type="Proteomes" id="UP000887013">
    <property type="component" value="Unassembled WGS sequence"/>
</dbReference>
<dbReference type="InterPro" id="IPR036056">
    <property type="entry name" value="Fibrinogen-like_C"/>
</dbReference>
<keyword evidence="2" id="KW-1133">Transmembrane helix</keyword>
<feature type="domain" description="Fibrinogen C-terminal" evidence="3">
    <location>
        <begin position="183"/>
        <end position="269"/>
    </location>
</feature>
<dbReference type="Gene3D" id="3.90.215.10">
    <property type="entry name" value="Gamma Fibrinogen, chain A, domain 1"/>
    <property type="match status" value="1"/>
</dbReference>
<feature type="transmembrane region" description="Helical" evidence="2">
    <location>
        <begin position="121"/>
        <end position="140"/>
    </location>
</feature>
<feature type="non-terminal residue" evidence="4">
    <location>
        <position position="1"/>
    </location>
</feature>
<evidence type="ECO:0000256" key="2">
    <source>
        <dbReference type="SAM" id="Phobius"/>
    </source>
</evidence>
<organism evidence="4 5">
    <name type="scientific">Nephila pilipes</name>
    <name type="common">Giant wood spider</name>
    <name type="synonym">Nephila maculata</name>
    <dbReference type="NCBI Taxonomy" id="299642"/>
    <lineage>
        <taxon>Eukaryota</taxon>
        <taxon>Metazoa</taxon>
        <taxon>Ecdysozoa</taxon>
        <taxon>Arthropoda</taxon>
        <taxon>Chelicerata</taxon>
        <taxon>Arachnida</taxon>
        <taxon>Araneae</taxon>
        <taxon>Araneomorphae</taxon>
        <taxon>Entelegynae</taxon>
        <taxon>Araneoidea</taxon>
        <taxon>Nephilidae</taxon>
        <taxon>Nephila</taxon>
    </lineage>
</organism>
<dbReference type="Pfam" id="PF00147">
    <property type="entry name" value="Fibrinogen_C"/>
    <property type="match status" value="1"/>
</dbReference>
<evidence type="ECO:0000259" key="3">
    <source>
        <dbReference type="PROSITE" id="PS51406"/>
    </source>
</evidence>
<dbReference type="EMBL" id="BMAW01074519">
    <property type="protein sequence ID" value="GFT92570.1"/>
    <property type="molecule type" value="Genomic_DNA"/>
</dbReference>
<comment type="caution">
    <text evidence="4">The sequence shown here is derived from an EMBL/GenBank/DDBJ whole genome shotgun (WGS) entry which is preliminary data.</text>
</comment>
<dbReference type="GO" id="GO:0005615">
    <property type="term" value="C:extracellular space"/>
    <property type="evidence" value="ECO:0007669"/>
    <property type="project" value="TreeGrafter"/>
</dbReference>
<dbReference type="InterPro" id="IPR002181">
    <property type="entry name" value="Fibrinogen_a/b/g_C_dom"/>
</dbReference>
<evidence type="ECO:0000256" key="1">
    <source>
        <dbReference type="SAM" id="MobiDB-lite"/>
    </source>
</evidence>
<dbReference type="InterPro" id="IPR014716">
    <property type="entry name" value="Fibrinogen_a/b/g_C_1"/>
</dbReference>
<keyword evidence="2" id="KW-0472">Membrane</keyword>
<keyword evidence="2" id="KW-0812">Transmembrane</keyword>
<evidence type="ECO:0000313" key="5">
    <source>
        <dbReference type="Proteomes" id="UP000887013"/>
    </source>
</evidence>
<keyword evidence="5" id="KW-1185">Reference proteome</keyword>
<gene>
    <name evidence="4" type="ORF">NPIL_462971</name>
</gene>
<protein>
    <submittedName>
        <fullName evidence="4">Techylectin-like protein</fullName>
    </submittedName>
</protein>
<dbReference type="PANTHER" id="PTHR19143">
    <property type="entry name" value="FIBRINOGEN/TENASCIN/ANGIOPOEITIN"/>
    <property type="match status" value="1"/>
</dbReference>
<name>A0A8X6PW31_NEPPI</name>